<dbReference type="GO" id="GO:0016747">
    <property type="term" value="F:acyltransferase activity, transferring groups other than amino-acyl groups"/>
    <property type="evidence" value="ECO:0007669"/>
    <property type="project" value="InterPro"/>
</dbReference>
<dbReference type="Pfam" id="PF13302">
    <property type="entry name" value="Acetyltransf_3"/>
    <property type="match status" value="1"/>
</dbReference>
<dbReference type="RefSeq" id="WP_126657009.1">
    <property type="nucleotide sequence ID" value="NZ_RYYR01000001.1"/>
</dbReference>
<reference evidence="2 3" key="1">
    <citation type="submission" date="2018-12" db="EMBL/GenBank/DDBJ databases">
        <title>Lysinibacillus antri sp. nov., isolated from a cave soil.</title>
        <authorList>
            <person name="Narsing Rao M.P."/>
            <person name="Zhang H."/>
            <person name="Dong Z.-Y."/>
            <person name="Niu X.-K."/>
            <person name="Zhang K."/>
            <person name="Fang B.-Z."/>
            <person name="Kang Y.-Q."/>
            <person name="Xiao M."/>
            <person name="Li W.-J."/>
        </authorList>
    </citation>
    <scope>NUCLEOTIDE SEQUENCE [LARGE SCALE GENOMIC DNA]</scope>
    <source>
        <strain evidence="2 3">SYSU K30002</strain>
    </source>
</reference>
<dbReference type="PROSITE" id="PS51186">
    <property type="entry name" value="GNAT"/>
    <property type="match status" value="1"/>
</dbReference>
<dbReference type="PANTHER" id="PTHR43610:SF1">
    <property type="entry name" value="N-ACETYLTRANSFERASE DOMAIN-CONTAINING PROTEIN"/>
    <property type="match status" value="1"/>
</dbReference>
<dbReference type="Proteomes" id="UP000287910">
    <property type="component" value="Unassembled WGS sequence"/>
</dbReference>
<evidence type="ECO:0000313" key="2">
    <source>
        <dbReference type="EMBL" id="RUL56893.1"/>
    </source>
</evidence>
<organism evidence="2 3">
    <name type="scientific">Lysinibacillus antri</name>
    <dbReference type="NCBI Taxonomy" id="2498145"/>
    <lineage>
        <taxon>Bacteria</taxon>
        <taxon>Bacillati</taxon>
        <taxon>Bacillota</taxon>
        <taxon>Bacilli</taxon>
        <taxon>Bacillales</taxon>
        <taxon>Bacillaceae</taxon>
        <taxon>Lysinibacillus</taxon>
    </lineage>
</organism>
<dbReference type="InterPro" id="IPR000182">
    <property type="entry name" value="GNAT_dom"/>
</dbReference>
<name>A0A432LIM1_9BACI</name>
<dbReference type="EMBL" id="RYYR01000001">
    <property type="protein sequence ID" value="RUL56893.1"/>
    <property type="molecule type" value="Genomic_DNA"/>
</dbReference>
<proteinExistence type="predicted"/>
<evidence type="ECO:0000313" key="3">
    <source>
        <dbReference type="Proteomes" id="UP000287910"/>
    </source>
</evidence>
<protein>
    <submittedName>
        <fullName evidence="2">N-acetyltransferase</fullName>
    </submittedName>
</protein>
<dbReference type="AlphaFoldDB" id="A0A432LIM1"/>
<evidence type="ECO:0000259" key="1">
    <source>
        <dbReference type="PROSITE" id="PS51186"/>
    </source>
</evidence>
<feature type="domain" description="N-acetyltransferase" evidence="1">
    <location>
        <begin position="11"/>
        <end position="191"/>
    </location>
</feature>
<gene>
    <name evidence="2" type="ORF">EK386_00280</name>
</gene>
<dbReference type="InterPro" id="IPR016181">
    <property type="entry name" value="Acyl_CoA_acyltransferase"/>
</dbReference>
<keyword evidence="3" id="KW-1185">Reference proteome</keyword>
<dbReference type="PANTHER" id="PTHR43610">
    <property type="entry name" value="BLL6696 PROTEIN"/>
    <property type="match status" value="1"/>
</dbReference>
<dbReference type="SUPFAM" id="SSF55729">
    <property type="entry name" value="Acyl-CoA N-acyltransferases (Nat)"/>
    <property type="match status" value="1"/>
</dbReference>
<accession>A0A432LIM1</accession>
<dbReference type="Gene3D" id="3.40.630.30">
    <property type="match status" value="1"/>
</dbReference>
<keyword evidence="2" id="KW-0808">Transferase</keyword>
<sequence length="192" mass="22449">MKTMELKNNVVKLRPMQKEDINGIFEVAAFSEIWTYMSISVDCKEDVEKYVNQALSLKETGTELPFVIIDAKTDRIIGSTKLMDIHTGHQRGEIGFTWLTPQYWKTAVNTNCKYLLLSYCFEVLGWQRVQIKTDHENIRSQNAIERIGAKKEGVLRNHMIRKDGTTRHTVMFSVTKEEWPETKRYMEKLLNK</sequence>
<comment type="caution">
    <text evidence="2">The sequence shown here is derived from an EMBL/GenBank/DDBJ whole genome shotgun (WGS) entry which is preliminary data.</text>
</comment>